<dbReference type="PANTHER" id="PTHR43757">
    <property type="entry name" value="AMINOMETHYLTRANSFERASE"/>
    <property type="match status" value="1"/>
</dbReference>
<dbReference type="KEGG" id="bbae:FRD01_03095"/>
<dbReference type="SUPFAM" id="SSF103025">
    <property type="entry name" value="Folate-binding domain"/>
    <property type="match status" value="1"/>
</dbReference>
<evidence type="ECO:0000256" key="4">
    <source>
        <dbReference type="ARBA" id="ARBA00022679"/>
    </source>
</evidence>
<dbReference type="FunFam" id="4.10.1250.10:FF:000001">
    <property type="entry name" value="Aminomethyltransferase"/>
    <property type="match status" value="1"/>
</dbReference>
<evidence type="ECO:0000313" key="12">
    <source>
        <dbReference type="Proteomes" id="UP000321595"/>
    </source>
</evidence>
<dbReference type="GO" id="GO:0005960">
    <property type="term" value="C:glycine cleavage complex"/>
    <property type="evidence" value="ECO:0007669"/>
    <property type="project" value="InterPro"/>
</dbReference>
<dbReference type="InterPro" id="IPR029043">
    <property type="entry name" value="GcvT/YgfZ_C"/>
</dbReference>
<dbReference type="GO" id="GO:0032259">
    <property type="term" value="P:methylation"/>
    <property type="evidence" value="ECO:0007669"/>
    <property type="project" value="UniProtKB-KW"/>
</dbReference>
<dbReference type="InterPro" id="IPR022903">
    <property type="entry name" value="GcvT_bac"/>
</dbReference>
<dbReference type="NCBIfam" id="NF001567">
    <property type="entry name" value="PRK00389.1"/>
    <property type="match status" value="1"/>
</dbReference>
<dbReference type="Pfam" id="PF08669">
    <property type="entry name" value="GCV_T_C"/>
    <property type="match status" value="1"/>
</dbReference>
<dbReference type="GO" id="GO:0004047">
    <property type="term" value="F:aminomethyltransferase activity"/>
    <property type="evidence" value="ECO:0007669"/>
    <property type="project" value="UniProtKB-UniRule"/>
</dbReference>
<evidence type="ECO:0000256" key="3">
    <source>
        <dbReference type="ARBA" id="ARBA00022576"/>
    </source>
</evidence>
<dbReference type="FunFam" id="3.30.70.1400:FF:000001">
    <property type="entry name" value="Aminomethyltransferase"/>
    <property type="match status" value="1"/>
</dbReference>
<reference evidence="11 12" key="1">
    <citation type="submission" date="2019-08" db="EMBL/GenBank/DDBJ databases">
        <authorList>
            <person name="Liang Q."/>
        </authorList>
    </citation>
    <scope>NUCLEOTIDE SEQUENCE [LARGE SCALE GENOMIC DNA]</scope>
    <source>
        <strain evidence="11 12">V1718</strain>
    </source>
</reference>
<dbReference type="Gene3D" id="4.10.1250.10">
    <property type="entry name" value="Aminomethyltransferase fragment"/>
    <property type="match status" value="1"/>
</dbReference>
<dbReference type="GO" id="GO:0019464">
    <property type="term" value="P:glycine decarboxylation via glycine cleavage system"/>
    <property type="evidence" value="ECO:0007669"/>
    <property type="project" value="UniProtKB-UniRule"/>
</dbReference>
<evidence type="ECO:0000313" key="11">
    <source>
        <dbReference type="EMBL" id="QED26257.1"/>
    </source>
</evidence>
<dbReference type="Gene3D" id="3.30.1360.120">
    <property type="entry name" value="Probable tRNA modification gtpase trme, domain 1"/>
    <property type="match status" value="1"/>
</dbReference>
<dbReference type="EC" id="2.1.2.10" evidence="2 7"/>
<dbReference type="Proteomes" id="UP000321595">
    <property type="component" value="Chromosome"/>
</dbReference>
<protein>
    <recommendedName>
        <fullName evidence="2 7">Aminomethyltransferase</fullName>
        <ecNumber evidence="2 7">2.1.2.10</ecNumber>
    </recommendedName>
    <alternativeName>
        <fullName evidence="5 7">Glycine cleavage system T protein</fullName>
    </alternativeName>
</protein>
<dbReference type="PANTHER" id="PTHR43757:SF2">
    <property type="entry name" value="AMINOMETHYLTRANSFERASE, MITOCHONDRIAL"/>
    <property type="match status" value="1"/>
</dbReference>
<keyword evidence="12" id="KW-1185">Reference proteome</keyword>
<evidence type="ECO:0000256" key="1">
    <source>
        <dbReference type="ARBA" id="ARBA00008609"/>
    </source>
</evidence>
<comment type="similarity">
    <text evidence="1 7">Belongs to the GcvT family.</text>
</comment>
<evidence type="ECO:0000256" key="5">
    <source>
        <dbReference type="ARBA" id="ARBA00031395"/>
    </source>
</evidence>
<evidence type="ECO:0000256" key="6">
    <source>
        <dbReference type="ARBA" id="ARBA00047665"/>
    </source>
</evidence>
<gene>
    <name evidence="7 11" type="primary">gcvT</name>
    <name evidence="11" type="ORF">FRD01_03095</name>
</gene>
<dbReference type="AlphaFoldDB" id="A0A5B8XMB2"/>
<dbReference type="EMBL" id="CP042467">
    <property type="protein sequence ID" value="QED26257.1"/>
    <property type="molecule type" value="Genomic_DNA"/>
</dbReference>
<dbReference type="HAMAP" id="MF_00259">
    <property type="entry name" value="GcvT"/>
    <property type="match status" value="1"/>
</dbReference>
<feature type="domain" description="Aminomethyltransferase C-terminal" evidence="10">
    <location>
        <begin position="280"/>
        <end position="360"/>
    </location>
</feature>
<dbReference type="NCBIfam" id="TIGR00528">
    <property type="entry name" value="gcvT"/>
    <property type="match status" value="1"/>
</dbReference>
<dbReference type="RefSeq" id="WP_146957546.1">
    <property type="nucleotide sequence ID" value="NZ_CP042467.1"/>
</dbReference>
<dbReference type="OrthoDB" id="9774591at2"/>
<evidence type="ECO:0000259" key="9">
    <source>
        <dbReference type="Pfam" id="PF01571"/>
    </source>
</evidence>
<accession>A0A5B8XMB2</accession>
<organism evidence="11 12">
    <name type="scientific">Microvenator marinus</name>
    <dbReference type="NCBI Taxonomy" id="2600177"/>
    <lineage>
        <taxon>Bacteria</taxon>
        <taxon>Deltaproteobacteria</taxon>
        <taxon>Bradymonadales</taxon>
        <taxon>Microvenatoraceae</taxon>
        <taxon>Microvenator</taxon>
    </lineage>
</organism>
<dbReference type="InterPro" id="IPR006223">
    <property type="entry name" value="GcvT"/>
</dbReference>
<comment type="subunit">
    <text evidence="7">The glycine cleavage system is composed of four proteins: P, T, L and H.</text>
</comment>
<comment type="catalytic activity">
    <reaction evidence="6 7">
        <text>N(6)-[(R)-S(8)-aminomethyldihydrolipoyl]-L-lysyl-[protein] + (6S)-5,6,7,8-tetrahydrofolate = N(6)-[(R)-dihydrolipoyl]-L-lysyl-[protein] + (6R)-5,10-methylene-5,6,7,8-tetrahydrofolate + NH4(+)</text>
        <dbReference type="Rhea" id="RHEA:16945"/>
        <dbReference type="Rhea" id="RHEA-COMP:10475"/>
        <dbReference type="Rhea" id="RHEA-COMP:10492"/>
        <dbReference type="ChEBI" id="CHEBI:15636"/>
        <dbReference type="ChEBI" id="CHEBI:28938"/>
        <dbReference type="ChEBI" id="CHEBI:57453"/>
        <dbReference type="ChEBI" id="CHEBI:83100"/>
        <dbReference type="ChEBI" id="CHEBI:83143"/>
        <dbReference type="EC" id="2.1.2.10"/>
    </reaction>
</comment>
<keyword evidence="11" id="KW-0489">Methyltransferase</keyword>
<dbReference type="GO" id="GO:0008168">
    <property type="term" value="F:methyltransferase activity"/>
    <property type="evidence" value="ECO:0007669"/>
    <property type="project" value="UniProtKB-KW"/>
</dbReference>
<feature type="domain" description="GCVT N-terminal" evidence="9">
    <location>
        <begin position="9"/>
        <end position="259"/>
    </location>
</feature>
<evidence type="ECO:0000256" key="7">
    <source>
        <dbReference type="HAMAP-Rule" id="MF_00259"/>
    </source>
</evidence>
<dbReference type="InterPro" id="IPR027266">
    <property type="entry name" value="TrmE/GcvT-like"/>
</dbReference>
<dbReference type="Pfam" id="PF01571">
    <property type="entry name" value="GCV_T"/>
    <property type="match status" value="1"/>
</dbReference>
<dbReference type="GO" id="GO:0008483">
    <property type="term" value="F:transaminase activity"/>
    <property type="evidence" value="ECO:0007669"/>
    <property type="project" value="UniProtKB-KW"/>
</dbReference>
<sequence length="363" mass="40175">MSELKKVPLHDRMVAAGGRMVEFAGYSMPVQFAGIKEEHHAVRNGVGLFDVSHMGEVFFKGPGAIDAVDRLMTNDPKKLQNSQAMYTAMCNESGGIIDDLVVYRLADDEVMVCVNASRREADFAHMKQMQSSDVEVIDRSDEFAQLALQGPKSESLLAGLVDFELGELGFFHIRNAKIGSVSVMISRTGYTGEDGFEIYIPRDHAGQIWDALIEKGASPCGLGCRDTLRLEARMLLYGQDISESTNPIEAGLAWVTKLERDTAFIGKPALLRLQEEGPRRRLRGFVLQERGVIRPGYLVYEHAEGGDPMGEITSGTFSPTLEQSIGLGYVDVACADLSELYIDIRGRRSRALVTRKPFYKRSK</sequence>
<comment type="function">
    <text evidence="7">The glycine cleavage system catalyzes the degradation of glycine.</text>
</comment>
<evidence type="ECO:0000256" key="2">
    <source>
        <dbReference type="ARBA" id="ARBA00012616"/>
    </source>
</evidence>
<evidence type="ECO:0000259" key="10">
    <source>
        <dbReference type="Pfam" id="PF08669"/>
    </source>
</evidence>
<dbReference type="InterPro" id="IPR006222">
    <property type="entry name" value="GCVT_N"/>
</dbReference>
<evidence type="ECO:0000256" key="8">
    <source>
        <dbReference type="PIRSR" id="PIRSR006487-1"/>
    </source>
</evidence>
<dbReference type="PIRSF" id="PIRSF006487">
    <property type="entry name" value="GcvT"/>
    <property type="match status" value="1"/>
</dbReference>
<dbReference type="Gene3D" id="2.40.30.110">
    <property type="entry name" value="Aminomethyltransferase beta-barrel domains"/>
    <property type="match status" value="1"/>
</dbReference>
<name>A0A5B8XMB2_9DELT</name>
<proteinExistence type="inferred from homology"/>
<keyword evidence="3 7" id="KW-0032">Aminotransferase</keyword>
<dbReference type="InterPro" id="IPR028896">
    <property type="entry name" value="GcvT/YgfZ/DmdA"/>
</dbReference>
<dbReference type="Gene3D" id="3.30.70.1400">
    <property type="entry name" value="Aminomethyltransferase beta-barrel domains"/>
    <property type="match status" value="1"/>
</dbReference>
<keyword evidence="4 7" id="KW-0808">Transferase</keyword>
<dbReference type="SUPFAM" id="SSF101790">
    <property type="entry name" value="Aminomethyltransferase beta-barrel domain"/>
    <property type="match status" value="1"/>
</dbReference>
<dbReference type="GO" id="GO:0005829">
    <property type="term" value="C:cytosol"/>
    <property type="evidence" value="ECO:0007669"/>
    <property type="project" value="TreeGrafter"/>
</dbReference>
<dbReference type="InterPro" id="IPR013977">
    <property type="entry name" value="GcvT_C"/>
</dbReference>
<feature type="binding site" evidence="8">
    <location>
        <position position="197"/>
    </location>
    <ligand>
        <name>substrate</name>
    </ligand>
</feature>